<dbReference type="PANTHER" id="PTHR43767">
    <property type="entry name" value="LONG-CHAIN-FATTY-ACID--COA LIGASE"/>
    <property type="match status" value="1"/>
</dbReference>
<dbReference type="InterPro" id="IPR050237">
    <property type="entry name" value="ATP-dep_AMP-bd_enzyme"/>
</dbReference>
<dbReference type="Pfam" id="PF13193">
    <property type="entry name" value="AMP-binding_C"/>
    <property type="match status" value="1"/>
</dbReference>
<dbReference type="PANTHER" id="PTHR43767:SF9">
    <property type="entry name" value="LONG-CHAIN-FATTY-ACID--COA LIGASE"/>
    <property type="match status" value="1"/>
</dbReference>
<dbReference type="EMBL" id="JAUJWV010000004">
    <property type="protein sequence ID" value="MDN7243430.1"/>
    <property type="molecule type" value="Genomic_DNA"/>
</dbReference>
<dbReference type="GO" id="GO:0016874">
    <property type="term" value="F:ligase activity"/>
    <property type="evidence" value="ECO:0007669"/>
    <property type="project" value="UniProtKB-KW"/>
</dbReference>
<evidence type="ECO:0000259" key="2">
    <source>
        <dbReference type="Pfam" id="PF13193"/>
    </source>
</evidence>
<dbReference type="CDD" id="cd05936">
    <property type="entry name" value="FC-FACS_FadD_like"/>
    <property type="match status" value="1"/>
</dbReference>
<keyword evidence="4" id="KW-1185">Reference proteome</keyword>
<dbReference type="Gene3D" id="2.30.38.10">
    <property type="entry name" value="Luciferase, Domain 3"/>
    <property type="match status" value="1"/>
</dbReference>
<dbReference type="Proteomes" id="UP001172055">
    <property type="component" value="Unassembled WGS sequence"/>
</dbReference>
<name>A0ABT8N6C0_9BACL</name>
<gene>
    <name evidence="3" type="ORF">QWY14_16695</name>
</gene>
<organism evidence="3 4">
    <name type="scientific">Planococcus shixiaomingii</name>
    <dbReference type="NCBI Taxonomy" id="3058393"/>
    <lineage>
        <taxon>Bacteria</taxon>
        <taxon>Bacillati</taxon>
        <taxon>Bacillota</taxon>
        <taxon>Bacilli</taxon>
        <taxon>Bacillales</taxon>
        <taxon>Caryophanaceae</taxon>
        <taxon>Planococcus</taxon>
    </lineage>
</organism>
<proteinExistence type="predicted"/>
<dbReference type="Gene3D" id="3.40.50.980">
    <property type="match status" value="2"/>
</dbReference>
<dbReference type="InterPro" id="IPR000873">
    <property type="entry name" value="AMP-dep_synth/lig_dom"/>
</dbReference>
<dbReference type="Pfam" id="PF00501">
    <property type="entry name" value="AMP-binding"/>
    <property type="match status" value="1"/>
</dbReference>
<feature type="domain" description="AMP-dependent synthetase/ligase" evidence="1">
    <location>
        <begin position="31"/>
        <end position="399"/>
    </location>
</feature>
<dbReference type="InterPro" id="IPR025110">
    <property type="entry name" value="AMP-bd_C"/>
</dbReference>
<dbReference type="InterPro" id="IPR045851">
    <property type="entry name" value="AMP-bd_C_sf"/>
</dbReference>
<feature type="domain" description="AMP-binding enzyme C-terminal" evidence="2">
    <location>
        <begin position="450"/>
        <end position="524"/>
    </location>
</feature>
<reference evidence="3 4" key="1">
    <citation type="submission" date="2023-06" db="EMBL/GenBank/DDBJ databases">
        <title>Novel species in genus Planococcus.</title>
        <authorList>
            <person name="Ning S."/>
        </authorList>
    </citation>
    <scope>NUCLEOTIDE SEQUENCE [LARGE SCALE GENOMIC DNA]</scope>
    <source>
        <strain evidence="3 4">N028</strain>
    </source>
</reference>
<evidence type="ECO:0000313" key="3">
    <source>
        <dbReference type="EMBL" id="MDN7243430.1"/>
    </source>
</evidence>
<comment type="caution">
    <text evidence="3">The sequence shown here is derived from an EMBL/GenBank/DDBJ whole genome shotgun (WGS) entry which is preliminary data.</text>
</comment>
<dbReference type="RefSeq" id="WP_301724891.1">
    <property type="nucleotide sequence ID" value="NZ_JAUJWV010000004.1"/>
</dbReference>
<evidence type="ECO:0000313" key="4">
    <source>
        <dbReference type="Proteomes" id="UP001172055"/>
    </source>
</evidence>
<dbReference type="PROSITE" id="PS00455">
    <property type="entry name" value="AMP_BINDING"/>
    <property type="match status" value="1"/>
</dbReference>
<accession>A0ABT8N6C0</accession>
<dbReference type="NCBIfam" id="NF004837">
    <property type="entry name" value="PRK06187.1"/>
    <property type="match status" value="1"/>
</dbReference>
<dbReference type="SUPFAM" id="SSF56801">
    <property type="entry name" value="Acetyl-CoA synthetase-like"/>
    <property type="match status" value="1"/>
</dbReference>
<dbReference type="InterPro" id="IPR020845">
    <property type="entry name" value="AMP-binding_CS"/>
</dbReference>
<dbReference type="Gene3D" id="3.30.300.30">
    <property type="match status" value="1"/>
</dbReference>
<sequence>MTLENVGLRHYPKEINADLVYPKKTMPEFLAETAAKIPDHIALKFYHKEITYKGLHVLSNVFASSLQQEGIQKNDRVAIMLPNCPQFVISYYGILKTGGVVTQVNPMLIERELLYLLKDSGAETIVVYEPLYPRIKAIANETDLKSIIVVSFAADQLKLEEDISFEAFLGKGDGNVTPVHIDADEDVAVLQYTGGTTGLSKGAMLTHRNITVNALQSQEFFKQEVTFGEESCLTVIPLFHVFGMTSAMNLSILNGTKNILLPRFDLQEVLETIKNEQPTTFPGVPTMYIAITNHPEAEKYGIDSIRICNSGSAPMPVETMREFERKTGAKILEGYGLTEAAPVTHCNPPFAERKPGSVGIGYPSTEYKVVDLATGEEEVPFGEAGELIVRGPQVMKGYWNMPEETAHTLRDGWLFTGDIAKMDEEGYVYIVDRKKDMIISSGFNVYPRDIEEVLYEHPAVQEAVVIGVADPYRGESVKAIIVKKAEQDATENEIIEWAREKMAAYRVPRTVEFRTELPKTNVGKILRRALREEAGRQG</sequence>
<protein>
    <submittedName>
        <fullName evidence="3">Long-chain fatty acid--CoA ligase</fullName>
    </submittedName>
</protein>
<keyword evidence="3" id="KW-0436">Ligase</keyword>
<evidence type="ECO:0000259" key="1">
    <source>
        <dbReference type="Pfam" id="PF00501"/>
    </source>
</evidence>